<dbReference type="InterPro" id="IPR050448">
    <property type="entry name" value="OpgB/LTA_synthase_biosynth"/>
</dbReference>
<keyword evidence="2" id="KW-1003">Cell membrane</keyword>
<keyword evidence="5 6" id="KW-0472">Membrane</keyword>
<comment type="caution">
    <text evidence="8">The sequence shown here is derived from an EMBL/GenBank/DDBJ whole genome shotgun (WGS) entry which is preliminary data.</text>
</comment>
<evidence type="ECO:0000256" key="3">
    <source>
        <dbReference type="ARBA" id="ARBA00022692"/>
    </source>
</evidence>
<keyword evidence="9" id="KW-1185">Reference proteome</keyword>
<dbReference type="Pfam" id="PF00884">
    <property type="entry name" value="Sulfatase"/>
    <property type="match status" value="1"/>
</dbReference>
<organism evidence="8 9">
    <name type="scientific">Hoeflea marina</name>
    <dbReference type="NCBI Taxonomy" id="274592"/>
    <lineage>
        <taxon>Bacteria</taxon>
        <taxon>Pseudomonadati</taxon>
        <taxon>Pseudomonadota</taxon>
        <taxon>Alphaproteobacteria</taxon>
        <taxon>Hyphomicrobiales</taxon>
        <taxon>Rhizobiaceae</taxon>
        <taxon>Hoeflea</taxon>
    </lineage>
</organism>
<reference evidence="8 9" key="1">
    <citation type="submission" date="2018-05" db="EMBL/GenBank/DDBJ databases">
        <title>Genomic Encyclopedia of Type Strains, Phase IV (KMG-IV): sequencing the most valuable type-strain genomes for metagenomic binning, comparative biology and taxonomic classification.</title>
        <authorList>
            <person name="Goeker M."/>
        </authorList>
    </citation>
    <scope>NUCLEOTIDE SEQUENCE [LARGE SCALE GENOMIC DNA]</scope>
    <source>
        <strain evidence="8 9">DSM 16791</strain>
    </source>
</reference>
<feature type="domain" description="Sulfatase N-terminal" evidence="7">
    <location>
        <begin position="273"/>
        <end position="565"/>
    </location>
</feature>
<protein>
    <submittedName>
        <fullName evidence="8">Phosphoglycerol transferase MdoB-like AlkP superfamily enzyme</fullName>
    </submittedName>
</protein>
<evidence type="ECO:0000256" key="5">
    <source>
        <dbReference type="ARBA" id="ARBA00023136"/>
    </source>
</evidence>
<dbReference type="Proteomes" id="UP000246352">
    <property type="component" value="Unassembled WGS sequence"/>
</dbReference>
<feature type="transmembrane region" description="Helical" evidence="6">
    <location>
        <begin position="147"/>
        <end position="170"/>
    </location>
</feature>
<keyword evidence="8" id="KW-0808">Transferase</keyword>
<feature type="transmembrane region" description="Helical" evidence="6">
    <location>
        <begin position="74"/>
        <end position="91"/>
    </location>
</feature>
<proteinExistence type="predicted"/>
<evidence type="ECO:0000313" key="9">
    <source>
        <dbReference type="Proteomes" id="UP000246352"/>
    </source>
</evidence>
<dbReference type="SUPFAM" id="SSF53649">
    <property type="entry name" value="Alkaline phosphatase-like"/>
    <property type="match status" value="1"/>
</dbReference>
<evidence type="ECO:0000256" key="6">
    <source>
        <dbReference type="SAM" id="Phobius"/>
    </source>
</evidence>
<dbReference type="InterPro" id="IPR000917">
    <property type="entry name" value="Sulfatase_N"/>
</dbReference>
<dbReference type="AlphaFoldDB" id="A0A317PUS6"/>
<dbReference type="GO" id="GO:0005886">
    <property type="term" value="C:plasma membrane"/>
    <property type="evidence" value="ECO:0007669"/>
    <property type="project" value="UniProtKB-SubCell"/>
</dbReference>
<feature type="transmembrane region" description="Helical" evidence="6">
    <location>
        <begin position="96"/>
        <end position="113"/>
    </location>
</feature>
<keyword evidence="4 6" id="KW-1133">Transmembrane helix</keyword>
<dbReference type="PANTHER" id="PTHR47371:SF3">
    <property type="entry name" value="PHOSPHOGLYCEROL TRANSFERASE I"/>
    <property type="match status" value="1"/>
</dbReference>
<evidence type="ECO:0000256" key="1">
    <source>
        <dbReference type="ARBA" id="ARBA00004651"/>
    </source>
</evidence>
<gene>
    <name evidence="8" type="ORF">DFR52_1011143</name>
</gene>
<dbReference type="CDD" id="cd16015">
    <property type="entry name" value="LTA_synthase"/>
    <property type="match status" value="1"/>
</dbReference>
<dbReference type="GO" id="GO:0016740">
    <property type="term" value="F:transferase activity"/>
    <property type="evidence" value="ECO:0007669"/>
    <property type="project" value="UniProtKB-KW"/>
</dbReference>
<dbReference type="EMBL" id="QGTR01000001">
    <property type="protein sequence ID" value="PWW04445.1"/>
    <property type="molecule type" value="Genomic_DNA"/>
</dbReference>
<feature type="transmembrane region" description="Helical" evidence="6">
    <location>
        <begin position="182"/>
        <end position="201"/>
    </location>
</feature>
<evidence type="ECO:0000259" key="7">
    <source>
        <dbReference type="Pfam" id="PF00884"/>
    </source>
</evidence>
<keyword evidence="3 6" id="KW-0812">Transmembrane</keyword>
<sequence>MVELVSRLGRPVADYALAQEEALRRFGMAAWRVSSRLSITLLLALMTLMLTEWLARGTLSGFSDYLLSPTRPGGVALIVLALLFVATDTLFGRDHLSAVILLPMALLPAFLSMQKQQYLSDPLYPSDMLFGHQIGELVPVIFATRPLASICLIAGTLALLLLLGYLFVLGRRHLPTLSTTSKLVRLAVTLPLIAGFLSLMGTNGSSYVRDRLNIIPMMWDQTENYRHNGFLLAFAINLPMANISVPQDYGAEAIAGITPDAMPAGLLAGRDADVIIVMSESLWDPTRLSKTTLSPDPMPTIRANQSGHMFSPEFGGMTANVEFEALTGFSNAFLPYGSIPYQQYIRRPLPSLATFFSSKGYVTRAFHPFQSWFWNRGNVYDALGFDGFESEENLPEMDKRGMFASDEALTKEIIRQADATRDPFFFFAVTLQGHGPYEKNRYARNTIDIRSDVLTPSSRDSVATFAQGVREADDSLKALMDWAKTRHRETIIVLFGDHLPPLGTAYTETGYMPDVVATRKASVGVMKREHETPLVVWSSKRGLQKDIGSVSPSQLPYHVVRLAGYRHPFYTGVLGGVAERYAIIDRHQLVDRDDRAQPDWSTSGAAIDPLIRDYRYLQHDQMFGDAFGTARFFPELTERAGAAGS</sequence>
<comment type="subcellular location">
    <subcellularLocation>
        <location evidence="1">Cell membrane</location>
        <topology evidence="1">Multi-pass membrane protein</topology>
    </subcellularLocation>
</comment>
<dbReference type="PANTHER" id="PTHR47371">
    <property type="entry name" value="LIPOTEICHOIC ACID SYNTHASE"/>
    <property type="match status" value="1"/>
</dbReference>
<accession>A0A317PUS6</accession>
<evidence type="ECO:0000256" key="4">
    <source>
        <dbReference type="ARBA" id="ARBA00022989"/>
    </source>
</evidence>
<feature type="transmembrane region" description="Helical" evidence="6">
    <location>
        <begin position="33"/>
        <end position="54"/>
    </location>
</feature>
<dbReference type="InterPro" id="IPR017850">
    <property type="entry name" value="Alkaline_phosphatase_core_sf"/>
</dbReference>
<evidence type="ECO:0000256" key="2">
    <source>
        <dbReference type="ARBA" id="ARBA00022475"/>
    </source>
</evidence>
<evidence type="ECO:0000313" key="8">
    <source>
        <dbReference type="EMBL" id="PWW04445.1"/>
    </source>
</evidence>
<name>A0A317PUS6_9HYPH</name>
<dbReference type="Gene3D" id="3.40.720.10">
    <property type="entry name" value="Alkaline Phosphatase, subunit A"/>
    <property type="match status" value="1"/>
</dbReference>